<organism evidence="2 3">
    <name type="scientific">Marinobacterium stanieri</name>
    <dbReference type="NCBI Taxonomy" id="49186"/>
    <lineage>
        <taxon>Bacteria</taxon>
        <taxon>Pseudomonadati</taxon>
        <taxon>Pseudomonadota</taxon>
        <taxon>Gammaproteobacteria</taxon>
        <taxon>Oceanospirillales</taxon>
        <taxon>Oceanospirillaceae</taxon>
        <taxon>Marinobacterium</taxon>
    </lineage>
</organism>
<dbReference type="SUPFAM" id="SSF89550">
    <property type="entry name" value="PHP domain-like"/>
    <property type="match status" value="1"/>
</dbReference>
<dbReference type="Proteomes" id="UP000186895">
    <property type="component" value="Unassembled WGS sequence"/>
</dbReference>
<feature type="domain" description="Polymerase/histidinol phosphatase N-terminal" evidence="1">
    <location>
        <begin position="13"/>
        <end position="78"/>
    </location>
</feature>
<name>A0A1N6NG42_9GAMM</name>
<dbReference type="PANTHER" id="PTHR42924">
    <property type="entry name" value="EXONUCLEASE"/>
    <property type="match status" value="1"/>
</dbReference>
<evidence type="ECO:0000313" key="2">
    <source>
        <dbReference type="EMBL" id="SIP91013.1"/>
    </source>
</evidence>
<evidence type="ECO:0000259" key="1">
    <source>
        <dbReference type="SMART" id="SM00481"/>
    </source>
</evidence>
<gene>
    <name evidence="2" type="ORF">SAMN05421647_101296</name>
</gene>
<dbReference type="InterPro" id="IPR052018">
    <property type="entry name" value="PHP_domain"/>
</dbReference>
<dbReference type="SMART" id="SM00481">
    <property type="entry name" value="POLIIIAc"/>
    <property type="match status" value="1"/>
</dbReference>
<accession>A0A1N6NG42</accession>
<dbReference type="InterPro" id="IPR003141">
    <property type="entry name" value="Pol/His_phosphatase_N"/>
</dbReference>
<dbReference type="PANTHER" id="PTHR42924:SF3">
    <property type="entry name" value="POLYMERASE_HISTIDINOL PHOSPHATASE N-TERMINAL DOMAIN-CONTAINING PROTEIN"/>
    <property type="match status" value="1"/>
</dbReference>
<dbReference type="eggNOG" id="COG0613">
    <property type="taxonomic scope" value="Bacteria"/>
</dbReference>
<sequence>MKADTQSTDLPCFDLHMHSTASDGALSPQALVELASQNGVQLLALTDHDTLTGQAEAAAAAKRLDMKFIPGVELTCRWNKRVIHLLGLNIDPDHKGWKGYLDHLSCLRNQRAEKIAKKLIGKGLPDDLLEQARALAGDGQIGRPHFARALLEAGLVSSESEAFDRFLGQGKPGDVKAEWPDMAEAISQVQKSGGYALLAHPTKYNLTFSRLRILLAEMVAAGVDGFEIAYPGVSQEQIGLLMRIADQHDLQVSSGSDFHTPKHRWTHLGRFPRVETHRHLIHALVAGG</sequence>
<dbReference type="InterPro" id="IPR004013">
    <property type="entry name" value="PHP_dom"/>
</dbReference>
<dbReference type="InterPro" id="IPR016195">
    <property type="entry name" value="Pol/histidinol_Pase-like"/>
</dbReference>
<dbReference type="CDD" id="cd07438">
    <property type="entry name" value="PHP_HisPPase_AMP"/>
    <property type="match status" value="1"/>
</dbReference>
<dbReference type="Gene3D" id="3.20.20.140">
    <property type="entry name" value="Metal-dependent hydrolases"/>
    <property type="match status" value="1"/>
</dbReference>
<dbReference type="Gene3D" id="1.10.150.650">
    <property type="match status" value="1"/>
</dbReference>
<dbReference type="Pfam" id="PF02811">
    <property type="entry name" value="PHP"/>
    <property type="match status" value="1"/>
</dbReference>
<evidence type="ECO:0000313" key="3">
    <source>
        <dbReference type="Proteomes" id="UP000186895"/>
    </source>
</evidence>
<dbReference type="STRING" id="49186.SAMN05421647_101296"/>
<proteinExistence type="predicted"/>
<reference evidence="2 3" key="1">
    <citation type="submission" date="2017-01" db="EMBL/GenBank/DDBJ databases">
        <authorList>
            <person name="Mah S.A."/>
            <person name="Swanson W.J."/>
            <person name="Moy G.W."/>
            <person name="Vacquier V.D."/>
        </authorList>
    </citation>
    <scope>NUCLEOTIDE SEQUENCE [LARGE SCALE GENOMIC DNA]</scope>
    <source>
        <strain evidence="2 3">DSM 7027</strain>
    </source>
</reference>
<dbReference type="GO" id="GO:0004534">
    <property type="term" value="F:5'-3' RNA exonuclease activity"/>
    <property type="evidence" value="ECO:0007669"/>
    <property type="project" value="TreeGrafter"/>
</dbReference>
<dbReference type="AlphaFoldDB" id="A0A1N6NG42"/>
<keyword evidence="3" id="KW-1185">Reference proteome</keyword>
<dbReference type="EMBL" id="FTMN01000001">
    <property type="protein sequence ID" value="SIP91013.1"/>
    <property type="molecule type" value="Genomic_DNA"/>
</dbReference>
<dbReference type="GO" id="GO:0035312">
    <property type="term" value="F:5'-3' DNA exonuclease activity"/>
    <property type="evidence" value="ECO:0007669"/>
    <property type="project" value="TreeGrafter"/>
</dbReference>
<protein>
    <recommendedName>
        <fullName evidence="1">Polymerase/histidinol phosphatase N-terminal domain-containing protein</fullName>
    </recommendedName>
</protein>